<proteinExistence type="predicted"/>
<reference evidence="1 2" key="1">
    <citation type="journal article" date="2021" name="Hortic Res">
        <title>High-quality reference genome and annotation aids understanding of berry development for evergreen blueberry (Vaccinium darrowii).</title>
        <authorList>
            <person name="Yu J."/>
            <person name="Hulse-Kemp A.M."/>
            <person name="Babiker E."/>
            <person name="Staton M."/>
        </authorList>
    </citation>
    <scope>NUCLEOTIDE SEQUENCE [LARGE SCALE GENOMIC DNA]</scope>
    <source>
        <strain evidence="2">cv. NJ 8807/NJ 8810</strain>
        <tissue evidence="1">Young leaf</tissue>
    </source>
</reference>
<organism evidence="1 2">
    <name type="scientific">Vaccinium darrowii</name>
    <dbReference type="NCBI Taxonomy" id="229202"/>
    <lineage>
        <taxon>Eukaryota</taxon>
        <taxon>Viridiplantae</taxon>
        <taxon>Streptophyta</taxon>
        <taxon>Embryophyta</taxon>
        <taxon>Tracheophyta</taxon>
        <taxon>Spermatophyta</taxon>
        <taxon>Magnoliopsida</taxon>
        <taxon>eudicotyledons</taxon>
        <taxon>Gunneridae</taxon>
        <taxon>Pentapetalae</taxon>
        <taxon>asterids</taxon>
        <taxon>Ericales</taxon>
        <taxon>Ericaceae</taxon>
        <taxon>Vaccinioideae</taxon>
        <taxon>Vaccinieae</taxon>
        <taxon>Vaccinium</taxon>
    </lineage>
</organism>
<sequence length="805" mass="93713">MGDIAVDIFQETLKELITSSKLSLINKEKHQLQSLEEEIKYLRGFLKDTEKKRDNHPEVMKLVMEIRDLISEAENIVELFVVHAYIADLTPYSRLEDRLESVNIRMMTLEAKVWIEENSEGGTEFGGDFTTIQRRPRLQFTQQTEDFQWSHTSEMVKGKVVVGFKEEVQKLIEKLDGGEGKPLEIISIIGSSRGGKTTVAREVYNHPYTSHVFEICAWINVSQNYDQTMKRDLLIRILESAIPKKHKDYKRYSDDKLGVEIFKYLKGRKYLIVMDDMWGIEAWNDIQKSFPKEHKGSKVLFTTQLHVQLDSVSYIPNYLAPLPNWCWELLQKKDTFDWLKSHYYNSSTFRSLQSRRYGRVDWIEILERINEYSNDGPAVTRLLMEITDLVAEAENMGELFVVHAFEADDVPYYLLEPDQDHLSLETIKKEMKTLIAEVKKIYDKSMYDMNGVATKLLKHSSTGNGGIRDGRFRLPIRVGGNWVLNFLSGSCSGEIGRGRLVHLRYLAYKSDGIHALPFSYLLNLETLNLKSTEKVIELPCDIFKMVKLRHLYTKNGVFNFHRSRGEEESIGFDRSSKLDSLQTLHQICACEHCRSFLVRTPNLKKLGLYNERKGDNNVMRFPELEYLKGLEKLTFTFHYRYQPFVESTLPFVESTLPPGLKLPPTITRITLKMTRLKWEELSLLQTLPSLEVLKLMESACSGPVWNTSELDGFPQLKYLRFSYLDIMEWIAFEDQFSKLEVLVLEGCYKLERIPNDFGNLNDLREIKLEMCRRSAEQSAKEIQEEQINRKGDDDCLNLLTKYNFF</sequence>
<evidence type="ECO:0000313" key="2">
    <source>
        <dbReference type="Proteomes" id="UP000828048"/>
    </source>
</evidence>
<protein>
    <submittedName>
        <fullName evidence="1">Uncharacterized protein</fullName>
    </submittedName>
</protein>
<keyword evidence="2" id="KW-1185">Reference proteome</keyword>
<dbReference type="Proteomes" id="UP000828048">
    <property type="component" value="Chromosome 10"/>
</dbReference>
<comment type="caution">
    <text evidence="1">The sequence shown here is derived from an EMBL/GenBank/DDBJ whole genome shotgun (WGS) entry which is preliminary data.</text>
</comment>
<name>A0ACB7XKC0_9ERIC</name>
<evidence type="ECO:0000313" key="1">
    <source>
        <dbReference type="EMBL" id="KAH7841238.1"/>
    </source>
</evidence>
<dbReference type="EMBL" id="CM037160">
    <property type="protein sequence ID" value="KAH7841238.1"/>
    <property type="molecule type" value="Genomic_DNA"/>
</dbReference>
<gene>
    <name evidence="1" type="ORF">Vadar_027460</name>
</gene>
<accession>A0ACB7XKC0</accession>